<keyword evidence="1" id="KW-0732">Signal</keyword>
<organism evidence="3 4">
    <name type="scientific">Nocardia aurantiaca</name>
    <dbReference type="NCBI Taxonomy" id="2675850"/>
    <lineage>
        <taxon>Bacteria</taxon>
        <taxon>Bacillati</taxon>
        <taxon>Actinomycetota</taxon>
        <taxon>Actinomycetes</taxon>
        <taxon>Mycobacteriales</taxon>
        <taxon>Nocardiaceae</taxon>
        <taxon>Nocardia</taxon>
    </lineage>
</organism>
<evidence type="ECO:0000313" key="3">
    <source>
        <dbReference type="EMBL" id="MTE13776.1"/>
    </source>
</evidence>
<dbReference type="Proteomes" id="UP000432464">
    <property type="component" value="Unassembled WGS sequence"/>
</dbReference>
<dbReference type="Pfam" id="PF26526">
    <property type="entry name" value="DUF8175"/>
    <property type="match status" value="1"/>
</dbReference>
<dbReference type="InterPro" id="IPR058488">
    <property type="entry name" value="DUF8175"/>
</dbReference>
<feature type="signal peptide" evidence="1">
    <location>
        <begin position="1"/>
        <end position="27"/>
    </location>
</feature>
<feature type="domain" description="DUF8175" evidence="2">
    <location>
        <begin position="35"/>
        <end position="206"/>
    </location>
</feature>
<gene>
    <name evidence="3" type="ORF">GLP40_13460</name>
</gene>
<name>A0A6I3KZ81_9NOCA</name>
<accession>A0A6I3KZ81</accession>
<dbReference type="EMBL" id="WMBB01000005">
    <property type="protein sequence ID" value="MTE13776.1"/>
    <property type="molecule type" value="Genomic_DNA"/>
</dbReference>
<reference evidence="3 4" key="1">
    <citation type="submission" date="2019-11" db="EMBL/GenBank/DDBJ databases">
        <title>Nocardia sp. nov. CT2-14 isolated from soil.</title>
        <authorList>
            <person name="Kanchanasin P."/>
            <person name="Tanasupawat S."/>
            <person name="Yuki M."/>
            <person name="Kudo T."/>
        </authorList>
    </citation>
    <scope>NUCLEOTIDE SEQUENCE [LARGE SCALE GENOMIC DNA]</scope>
    <source>
        <strain evidence="3 4">CT2-14</strain>
    </source>
</reference>
<dbReference type="AlphaFoldDB" id="A0A6I3KZ81"/>
<dbReference type="RefSeq" id="WP_154788172.1">
    <property type="nucleotide sequence ID" value="NZ_WMBB01000005.1"/>
</dbReference>
<evidence type="ECO:0000256" key="1">
    <source>
        <dbReference type="SAM" id="SignalP"/>
    </source>
</evidence>
<comment type="caution">
    <text evidence="3">The sequence shown here is derived from an EMBL/GenBank/DDBJ whole genome shotgun (WGS) entry which is preliminary data.</text>
</comment>
<feature type="chain" id="PRO_5039707299" description="DUF8175 domain-containing protein" evidence="1">
    <location>
        <begin position="28"/>
        <end position="218"/>
    </location>
</feature>
<sequence>MRAKPAHYAQTFVSAVAVLLVSSAVLAVSACGVSDDSVPKATTTPVDPGRTPADVHWENYQGVQLPVGSHDGPSKLGTTAAGFSRTPQGAALAAINHSTRLSLAPDGAWPQVAAISLISGPAKDSWVLARAQVSITAPANPAVAPRITAYKITAYTPDRTDLTVYATYSDASITATSETVLWVSEDWRLLLPDPAAKTQTVQSVPSVPADAVKLEPPK</sequence>
<protein>
    <recommendedName>
        <fullName evidence="2">DUF8175 domain-containing protein</fullName>
    </recommendedName>
</protein>
<keyword evidence="4" id="KW-1185">Reference proteome</keyword>
<proteinExistence type="predicted"/>
<evidence type="ECO:0000313" key="4">
    <source>
        <dbReference type="Proteomes" id="UP000432464"/>
    </source>
</evidence>
<dbReference type="PROSITE" id="PS51257">
    <property type="entry name" value="PROKAR_LIPOPROTEIN"/>
    <property type="match status" value="1"/>
</dbReference>
<evidence type="ECO:0000259" key="2">
    <source>
        <dbReference type="Pfam" id="PF26526"/>
    </source>
</evidence>